<dbReference type="KEGG" id="ami:Amir_0175"/>
<proteinExistence type="predicted"/>
<evidence type="ECO:0000313" key="3">
    <source>
        <dbReference type="Proteomes" id="UP000002213"/>
    </source>
</evidence>
<dbReference type="EMBL" id="CP001630">
    <property type="protein sequence ID" value="ACU34146.1"/>
    <property type="molecule type" value="Genomic_DNA"/>
</dbReference>
<dbReference type="STRING" id="446462.Amir_0175"/>
<name>C6WE01_ACTMD</name>
<keyword evidence="3" id="KW-1185">Reference proteome</keyword>
<dbReference type="OrthoDB" id="4374214at2"/>
<feature type="compositionally biased region" description="Basic and acidic residues" evidence="1">
    <location>
        <begin position="1"/>
        <end position="14"/>
    </location>
</feature>
<feature type="region of interest" description="Disordered" evidence="1">
    <location>
        <begin position="1"/>
        <end position="26"/>
    </location>
</feature>
<dbReference type="HOGENOM" id="CLU_1425227_0_0_11"/>
<dbReference type="AlphaFoldDB" id="C6WE01"/>
<evidence type="ECO:0000313" key="2">
    <source>
        <dbReference type="EMBL" id="ACU34146.1"/>
    </source>
</evidence>
<accession>C6WE01</accession>
<dbReference type="RefSeq" id="WP_012782809.1">
    <property type="nucleotide sequence ID" value="NC_013093.1"/>
</dbReference>
<protein>
    <submittedName>
        <fullName evidence="2">Uncharacterized protein</fullName>
    </submittedName>
</protein>
<reference evidence="2 3" key="1">
    <citation type="journal article" date="2009" name="Stand. Genomic Sci.">
        <title>Complete genome sequence of Actinosynnema mirum type strain (101).</title>
        <authorList>
            <person name="Land M."/>
            <person name="Lapidus A."/>
            <person name="Mayilraj S."/>
            <person name="Chen F."/>
            <person name="Copeland A."/>
            <person name="Del Rio T.G."/>
            <person name="Nolan M."/>
            <person name="Lucas S."/>
            <person name="Tice H."/>
            <person name="Cheng J.F."/>
            <person name="Chertkov O."/>
            <person name="Bruce D."/>
            <person name="Goodwin L."/>
            <person name="Pitluck S."/>
            <person name="Rohde M."/>
            <person name="Goker M."/>
            <person name="Pati A."/>
            <person name="Ivanova N."/>
            <person name="Mavromatis K."/>
            <person name="Chen A."/>
            <person name="Palaniappan K."/>
            <person name="Hauser L."/>
            <person name="Chang Y.J."/>
            <person name="Jeffries C.C."/>
            <person name="Brettin T."/>
            <person name="Detter J.C."/>
            <person name="Han C."/>
            <person name="Chain P."/>
            <person name="Tindall B.J."/>
            <person name="Bristow J."/>
            <person name="Eisen J.A."/>
            <person name="Markowitz V."/>
            <person name="Hugenholtz P."/>
            <person name="Kyrpides N.C."/>
            <person name="Klenk H.P."/>
        </authorList>
    </citation>
    <scope>NUCLEOTIDE SEQUENCE [LARGE SCALE GENOMIC DNA]</scope>
    <source>
        <strain evidence="3">ATCC 29888 / DSM 43827 / JCM 3225 / NBRC 14064 / NCIMB 13271 / NRRL B-12336 / IMRU 3971 / 101</strain>
    </source>
</reference>
<gene>
    <name evidence="2" type="ordered locus">Amir_0175</name>
</gene>
<organism evidence="2 3">
    <name type="scientific">Actinosynnema mirum (strain ATCC 29888 / DSM 43827 / JCM 3225 / NBRC 14064 / NCIMB 13271 / NRRL B-12336 / IMRU 3971 / 101)</name>
    <dbReference type="NCBI Taxonomy" id="446462"/>
    <lineage>
        <taxon>Bacteria</taxon>
        <taxon>Bacillati</taxon>
        <taxon>Actinomycetota</taxon>
        <taxon>Actinomycetes</taxon>
        <taxon>Pseudonocardiales</taxon>
        <taxon>Pseudonocardiaceae</taxon>
        <taxon>Actinosynnema</taxon>
    </lineage>
</organism>
<sequence length="190" mass="20888">MNADYRRPFCDPDSQRPWNRPAHASTDPVRAWAEPLLRRAYAAARQQPAGCSHGPIPCVGSREWAALPDTDPRKPAAVVMAALARVEENTPHAIATRVAADWADAQMGRRERAREVAHAPDELGHIIGHLPFCLSERRKLTSELPCAHRGCPRVVRFTHPLPNALAARLPDTSWVRCDAHGGTKRLGVAA</sequence>
<dbReference type="Proteomes" id="UP000002213">
    <property type="component" value="Chromosome"/>
</dbReference>
<evidence type="ECO:0000256" key="1">
    <source>
        <dbReference type="SAM" id="MobiDB-lite"/>
    </source>
</evidence>